<protein>
    <submittedName>
        <fullName evidence="2">Uncharacterized protein</fullName>
    </submittedName>
</protein>
<feature type="region of interest" description="Disordered" evidence="1">
    <location>
        <begin position="31"/>
        <end position="52"/>
    </location>
</feature>
<dbReference type="AlphaFoldDB" id="A0AAV6YPI8"/>
<comment type="caution">
    <text evidence="2">The sequence shown here is derived from an EMBL/GenBank/DDBJ whole genome shotgun (WGS) entry which is preliminary data.</text>
</comment>
<accession>A0AAV6YPI8</accession>
<evidence type="ECO:0000313" key="2">
    <source>
        <dbReference type="EMBL" id="KAG8536700.1"/>
    </source>
</evidence>
<gene>
    <name evidence="2" type="ORF">GDO81_025828</name>
</gene>
<evidence type="ECO:0000256" key="1">
    <source>
        <dbReference type="SAM" id="MobiDB-lite"/>
    </source>
</evidence>
<organism evidence="2 3">
    <name type="scientific">Engystomops pustulosus</name>
    <name type="common">Tungara frog</name>
    <name type="synonym">Physalaemus pustulosus</name>
    <dbReference type="NCBI Taxonomy" id="76066"/>
    <lineage>
        <taxon>Eukaryota</taxon>
        <taxon>Metazoa</taxon>
        <taxon>Chordata</taxon>
        <taxon>Craniata</taxon>
        <taxon>Vertebrata</taxon>
        <taxon>Euteleostomi</taxon>
        <taxon>Amphibia</taxon>
        <taxon>Batrachia</taxon>
        <taxon>Anura</taxon>
        <taxon>Neobatrachia</taxon>
        <taxon>Hyloidea</taxon>
        <taxon>Leptodactylidae</taxon>
        <taxon>Leiuperinae</taxon>
        <taxon>Engystomops</taxon>
    </lineage>
</organism>
<proteinExistence type="predicted"/>
<evidence type="ECO:0000313" key="3">
    <source>
        <dbReference type="Proteomes" id="UP000824782"/>
    </source>
</evidence>
<dbReference type="Proteomes" id="UP000824782">
    <property type="component" value="Unassembled WGS sequence"/>
</dbReference>
<sequence>MVALEGYPGTSMHIHISLVTKGSQHPIYKAEEEEERRHLPRPPASSAPLLGDSTRLEPTLLIRGFGKMV</sequence>
<name>A0AAV6YPI8_ENGPU</name>
<reference evidence="2" key="1">
    <citation type="thesis" date="2020" institute="ProQuest LLC" country="789 East Eisenhower Parkway, Ann Arbor, MI, USA">
        <title>Comparative Genomics and Chromosome Evolution.</title>
        <authorList>
            <person name="Mudd A.B."/>
        </authorList>
    </citation>
    <scope>NUCLEOTIDE SEQUENCE</scope>
    <source>
        <strain evidence="2">237g6f4</strain>
        <tissue evidence="2">Blood</tissue>
    </source>
</reference>
<dbReference type="EMBL" id="WNYA01039341">
    <property type="protein sequence ID" value="KAG8536700.1"/>
    <property type="molecule type" value="Genomic_DNA"/>
</dbReference>
<keyword evidence="3" id="KW-1185">Reference proteome</keyword>